<keyword evidence="10" id="KW-1185">Reference proteome</keyword>
<name>A0AAE0T5B3_9BIVA</name>
<evidence type="ECO:0000259" key="7">
    <source>
        <dbReference type="Pfam" id="PF07092"/>
    </source>
</evidence>
<evidence type="ECO:0000259" key="8">
    <source>
        <dbReference type="Pfam" id="PF21002"/>
    </source>
</evidence>
<dbReference type="InterPro" id="IPR009790">
    <property type="entry name" value="TMEM106"/>
</dbReference>
<dbReference type="PANTHER" id="PTHR28556">
    <property type="entry name" value="TRANSMEMBRANE PROTEIN 106B"/>
    <property type="match status" value="1"/>
</dbReference>
<evidence type="ECO:0000256" key="3">
    <source>
        <dbReference type="ARBA" id="ARBA00022692"/>
    </source>
</evidence>
<evidence type="ECO:0000313" key="9">
    <source>
        <dbReference type="EMBL" id="KAK3603649.1"/>
    </source>
</evidence>
<dbReference type="Pfam" id="PF21002">
    <property type="entry name" value="TMEM106_N"/>
    <property type="match status" value="1"/>
</dbReference>
<feature type="domain" description="Transmembrane protein 106 N-terminal" evidence="8">
    <location>
        <begin position="50"/>
        <end position="87"/>
    </location>
</feature>
<evidence type="ECO:0008006" key="11">
    <source>
        <dbReference type="Google" id="ProtNLM"/>
    </source>
</evidence>
<comment type="caution">
    <text evidence="9">The sequence shown here is derived from an EMBL/GenBank/DDBJ whole genome shotgun (WGS) entry which is preliminary data.</text>
</comment>
<evidence type="ECO:0000256" key="4">
    <source>
        <dbReference type="ARBA" id="ARBA00022989"/>
    </source>
</evidence>
<dbReference type="InterPro" id="IPR048511">
    <property type="entry name" value="TMEM106_N"/>
</dbReference>
<accession>A0AAE0T5B3</accession>
<dbReference type="EMBL" id="JAEAOA010001069">
    <property type="protein sequence ID" value="KAK3603649.1"/>
    <property type="molecule type" value="Genomic_DNA"/>
</dbReference>
<reference evidence="9" key="1">
    <citation type="journal article" date="2021" name="Genome Biol. Evol.">
        <title>A High-Quality Reference Genome for a Parasitic Bivalve with Doubly Uniparental Inheritance (Bivalvia: Unionida).</title>
        <authorList>
            <person name="Smith C.H."/>
        </authorList>
    </citation>
    <scope>NUCLEOTIDE SEQUENCE</scope>
    <source>
        <strain evidence="9">CHS0354</strain>
    </source>
</reference>
<feature type="transmembrane region" description="Helical" evidence="6">
    <location>
        <begin position="88"/>
        <end position="110"/>
    </location>
</feature>
<evidence type="ECO:0000256" key="1">
    <source>
        <dbReference type="ARBA" id="ARBA00004308"/>
    </source>
</evidence>
<evidence type="ECO:0000256" key="6">
    <source>
        <dbReference type="SAM" id="Phobius"/>
    </source>
</evidence>
<evidence type="ECO:0000256" key="5">
    <source>
        <dbReference type="ARBA" id="ARBA00023136"/>
    </source>
</evidence>
<organism evidence="9 10">
    <name type="scientific">Potamilus streckersoni</name>
    <dbReference type="NCBI Taxonomy" id="2493646"/>
    <lineage>
        <taxon>Eukaryota</taxon>
        <taxon>Metazoa</taxon>
        <taxon>Spiralia</taxon>
        <taxon>Lophotrochozoa</taxon>
        <taxon>Mollusca</taxon>
        <taxon>Bivalvia</taxon>
        <taxon>Autobranchia</taxon>
        <taxon>Heteroconchia</taxon>
        <taxon>Palaeoheterodonta</taxon>
        <taxon>Unionida</taxon>
        <taxon>Unionoidea</taxon>
        <taxon>Unionidae</taxon>
        <taxon>Ambleminae</taxon>
        <taxon>Lampsilini</taxon>
        <taxon>Potamilus</taxon>
    </lineage>
</organism>
<comment type="subcellular location">
    <subcellularLocation>
        <location evidence="1">Endomembrane system</location>
    </subcellularLocation>
</comment>
<dbReference type="Pfam" id="PF07092">
    <property type="entry name" value="TMEM106"/>
    <property type="match status" value="1"/>
</dbReference>
<protein>
    <recommendedName>
        <fullName evidence="11">Transmembrane protein 106B</fullName>
    </recommendedName>
</protein>
<dbReference type="AlphaFoldDB" id="A0AAE0T5B3"/>
<keyword evidence="4 6" id="KW-1133">Transmembrane helix</keyword>
<reference evidence="9" key="2">
    <citation type="journal article" date="2021" name="Genome Biol. Evol.">
        <title>Developing a high-quality reference genome for a parasitic bivalve with doubly uniparental inheritance (Bivalvia: Unionida).</title>
        <authorList>
            <person name="Smith C.H."/>
        </authorList>
    </citation>
    <scope>NUCLEOTIDE SEQUENCE</scope>
    <source>
        <strain evidence="9">CHS0354</strain>
        <tissue evidence="9">Mantle</tissue>
    </source>
</reference>
<dbReference type="GO" id="GO:0012505">
    <property type="term" value="C:endomembrane system"/>
    <property type="evidence" value="ECO:0007669"/>
    <property type="project" value="UniProtKB-SubCell"/>
</dbReference>
<reference evidence="9" key="3">
    <citation type="submission" date="2023-05" db="EMBL/GenBank/DDBJ databases">
        <authorList>
            <person name="Smith C.H."/>
        </authorList>
    </citation>
    <scope>NUCLEOTIDE SEQUENCE</scope>
    <source>
        <strain evidence="9">CHS0354</strain>
        <tissue evidence="9">Mantle</tissue>
    </source>
</reference>
<feature type="domain" description="Transmembrane protein 106 C-terminal" evidence="7">
    <location>
        <begin position="123"/>
        <end position="252"/>
    </location>
</feature>
<comment type="similarity">
    <text evidence="2">Belongs to the TMEM106 family.</text>
</comment>
<keyword evidence="5 6" id="KW-0472">Membrane</keyword>
<dbReference type="Proteomes" id="UP001195483">
    <property type="component" value="Unassembled WGS sequence"/>
</dbReference>
<gene>
    <name evidence="9" type="ORF">CHS0354_017365</name>
</gene>
<dbReference type="InterPro" id="IPR048509">
    <property type="entry name" value="TMEM106_C"/>
</dbReference>
<dbReference type="PANTHER" id="PTHR28556:SF4">
    <property type="entry name" value="TRANSMEMBRANE PROTEIN 106A"/>
    <property type="match status" value="1"/>
</dbReference>
<evidence type="ECO:0000256" key="2">
    <source>
        <dbReference type="ARBA" id="ARBA00008111"/>
    </source>
</evidence>
<evidence type="ECO:0000313" key="10">
    <source>
        <dbReference type="Proteomes" id="UP001195483"/>
    </source>
</evidence>
<keyword evidence="3 6" id="KW-0812">Transmembrane</keyword>
<proteinExistence type="inferred from homology"/>
<sequence length="265" mass="30111">MLINDNTMGEERQRENSKILRSLSSRSYGSVSTIDDITSGDSGYTELLCGSVPCPTCRGLGHVPKELEGQLIALIPLSDKRLKPRRTYLYVGLAVFLCLTTAGLLVFFIFPRDVQLKSQRPYLHPSQVYVNVSEKFVSFFITNYFTMINENYFPLLVTGVEMSVQYDTQVINSTRNQSVFSIPMREKKKHYVQIQITFNKVNQLGYIAGSCLNPIRWVHEMVMFFQLTASYTFLGHGEETTLTTYQFVSCYGGNETYAAILSRTS</sequence>